<dbReference type="AlphaFoldDB" id="A0A848BXX2"/>
<evidence type="ECO:0000256" key="5">
    <source>
        <dbReference type="ARBA" id="ARBA00012213"/>
    </source>
</evidence>
<keyword evidence="13" id="KW-0460">Magnesium</keyword>
<sequence>MEFNIQEWNGVSSTSLSDAMEGCQTMAAAIKPLDKRMTVTGPAYTIQVVKNDCSVVFKALREAPKGAVLVIAAHGTTDAAFLGEIVVTIARKQGLAGIVIDGCVRDSQAIASGDFPVFARGITPKSPPVNYLGRVQQTVACADTLIRPGDIIYGDADGVVVIPADKTAEVLKNAKAKEEKDRWKMDTVIPDPAALDEFLAKACGER</sequence>
<comment type="caution">
    <text evidence="14">The sequence shown here is derived from an EMBL/GenBank/DDBJ whole genome shotgun (WGS) entry which is preliminary data.</text>
</comment>
<gene>
    <name evidence="14" type="ORF">HF872_04615</name>
</gene>
<dbReference type="InterPro" id="IPR005493">
    <property type="entry name" value="RraA/RraA-like"/>
</dbReference>
<dbReference type="SUPFAM" id="SSF89562">
    <property type="entry name" value="RraA-like"/>
    <property type="match status" value="1"/>
</dbReference>
<dbReference type="PANTHER" id="PTHR33254">
    <property type="entry name" value="4-HYDROXY-4-METHYL-2-OXOGLUTARATE ALDOLASE 3-RELATED"/>
    <property type="match status" value="1"/>
</dbReference>
<evidence type="ECO:0000256" key="11">
    <source>
        <dbReference type="ARBA" id="ARBA00032305"/>
    </source>
</evidence>
<accession>A0A848BXX2</accession>
<dbReference type="Gene3D" id="3.50.30.40">
    <property type="entry name" value="Ribonuclease E inhibitor RraA/RraA-like"/>
    <property type="match status" value="1"/>
</dbReference>
<evidence type="ECO:0000256" key="8">
    <source>
        <dbReference type="ARBA" id="ARBA00025046"/>
    </source>
</evidence>
<comment type="catalytic activity">
    <reaction evidence="12">
        <text>oxaloacetate + H(+) = pyruvate + CO2</text>
        <dbReference type="Rhea" id="RHEA:15641"/>
        <dbReference type="ChEBI" id="CHEBI:15361"/>
        <dbReference type="ChEBI" id="CHEBI:15378"/>
        <dbReference type="ChEBI" id="CHEBI:16452"/>
        <dbReference type="ChEBI" id="CHEBI:16526"/>
        <dbReference type="EC" id="4.1.1.112"/>
    </reaction>
</comment>
<dbReference type="CDD" id="cd16841">
    <property type="entry name" value="RraA_family"/>
    <property type="match status" value="1"/>
</dbReference>
<comment type="cofactor">
    <cofactor evidence="13">
        <name>Mg(2+)</name>
        <dbReference type="ChEBI" id="CHEBI:18420"/>
    </cofactor>
</comment>
<protein>
    <recommendedName>
        <fullName evidence="7">Putative 4-hydroxy-4-methyl-2-oxoglutarate aldolase</fullName>
        <ecNumber evidence="6">4.1.1.112</ecNumber>
        <ecNumber evidence="5">4.1.3.17</ecNumber>
    </recommendedName>
    <alternativeName>
        <fullName evidence="11">Oxaloacetate decarboxylase</fullName>
    </alternativeName>
    <alternativeName>
        <fullName evidence="9">Regulator of ribonuclease activity homolog</fullName>
    </alternativeName>
    <alternativeName>
        <fullName evidence="10">RraA-like protein</fullName>
    </alternativeName>
</protein>
<dbReference type="Proteomes" id="UP000591071">
    <property type="component" value="Unassembled WGS sequence"/>
</dbReference>
<feature type="binding site" evidence="13">
    <location>
        <position position="106"/>
    </location>
    <ligand>
        <name>Mg(2+)</name>
        <dbReference type="ChEBI" id="CHEBI:18420"/>
    </ligand>
</feature>
<evidence type="ECO:0000256" key="13">
    <source>
        <dbReference type="PIRSR" id="PIRSR605493-1"/>
    </source>
</evidence>
<proteinExistence type="inferred from homology"/>
<reference evidence="14 15" key="1">
    <citation type="submission" date="2020-04" db="EMBL/GenBank/DDBJ databases">
        <authorList>
            <person name="Hitch T.C.A."/>
            <person name="Wylensek D."/>
            <person name="Clavel T."/>
        </authorList>
    </citation>
    <scope>NUCLEOTIDE SEQUENCE [LARGE SCALE GENOMIC DNA]</scope>
    <source>
        <strain evidence="14 15">Oil-RF-744-FAT-WT-6-1</strain>
    </source>
</reference>
<evidence type="ECO:0000256" key="3">
    <source>
        <dbReference type="ARBA" id="ARBA00008621"/>
    </source>
</evidence>
<evidence type="ECO:0000256" key="1">
    <source>
        <dbReference type="ARBA" id="ARBA00001342"/>
    </source>
</evidence>
<evidence type="ECO:0000256" key="10">
    <source>
        <dbReference type="ARBA" id="ARBA00030169"/>
    </source>
</evidence>
<evidence type="ECO:0000256" key="12">
    <source>
        <dbReference type="ARBA" id="ARBA00047973"/>
    </source>
</evidence>
<dbReference type="EC" id="4.1.3.17" evidence="5"/>
<dbReference type="EMBL" id="JABAFG010000005">
    <property type="protein sequence ID" value="NME27907.1"/>
    <property type="molecule type" value="Genomic_DNA"/>
</dbReference>
<evidence type="ECO:0000256" key="4">
    <source>
        <dbReference type="ARBA" id="ARBA00011233"/>
    </source>
</evidence>
<dbReference type="RefSeq" id="WP_170087365.1">
    <property type="nucleotide sequence ID" value="NZ_JABAFG010000005.1"/>
</dbReference>
<dbReference type="GO" id="GO:0047443">
    <property type="term" value="F:4-hydroxy-4-methyl-2-oxoglutarate aldolase activity"/>
    <property type="evidence" value="ECO:0007669"/>
    <property type="project" value="UniProtKB-EC"/>
</dbReference>
<dbReference type="Pfam" id="PF03737">
    <property type="entry name" value="RraA-like"/>
    <property type="match status" value="1"/>
</dbReference>
<evidence type="ECO:0000256" key="7">
    <source>
        <dbReference type="ARBA" id="ARBA00016549"/>
    </source>
</evidence>
<comment type="function">
    <text evidence="8">Catalyzes the aldol cleavage of 4-hydroxy-4-methyl-2-oxoglutarate (HMG) into 2 molecules of pyruvate. Also contains a secondary oxaloacetate (OAA) decarboxylase activity due to the common pyruvate enolate transition state formed following C-C bond cleavage in the retro-aldol and decarboxylation reactions.</text>
</comment>
<evidence type="ECO:0000256" key="2">
    <source>
        <dbReference type="ARBA" id="ARBA00001968"/>
    </source>
</evidence>
<evidence type="ECO:0000313" key="15">
    <source>
        <dbReference type="Proteomes" id="UP000591071"/>
    </source>
</evidence>
<name>A0A848BXX2_9FIRM</name>
<organism evidence="14 15">
    <name type="scientific">Megasphaera hexanoica</name>
    <dbReference type="NCBI Taxonomy" id="1675036"/>
    <lineage>
        <taxon>Bacteria</taxon>
        <taxon>Bacillati</taxon>
        <taxon>Bacillota</taxon>
        <taxon>Negativicutes</taxon>
        <taxon>Veillonellales</taxon>
        <taxon>Veillonellaceae</taxon>
        <taxon>Megasphaera</taxon>
    </lineage>
</organism>
<dbReference type="PANTHER" id="PTHR33254:SF4">
    <property type="entry name" value="4-HYDROXY-4-METHYL-2-OXOGLUTARATE ALDOLASE 3-RELATED"/>
    <property type="match status" value="1"/>
</dbReference>
<evidence type="ECO:0000256" key="9">
    <source>
        <dbReference type="ARBA" id="ARBA00029596"/>
    </source>
</evidence>
<comment type="subunit">
    <text evidence="4">Homotrimer.</text>
</comment>
<feature type="binding site" evidence="13">
    <location>
        <begin position="83"/>
        <end position="86"/>
    </location>
    <ligand>
        <name>substrate</name>
    </ligand>
</feature>
<comment type="cofactor">
    <cofactor evidence="2">
        <name>a divalent metal cation</name>
        <dbReference type="ChEBI" id="CHEBI:60240"/>
    </cofactor>
</comment>
<comment type="catalytic activity">
    <reaction evidence="1">
        <text>4-hydroxy-4-methyl-2-oxoglutarate = 2 pyruvate</text>
        <dbReference type="Rhea" id="RHEA:22748"/>
        <dbReference type="ChEBI" id="CHEBI:15361"/>
        <dbReference type="ChEBI" id="CHEBI:58276"/>
        <dbReference type="EC" id="4.1.3.17"/>
    </reaction>
</comment>
<evidence type="ECO:0000256" key="6">
    <source>
        <dbReference type="ARBA" id="ARBA00012947"/>
    </source>
</evidence>
<dbReference type="InterPro" id="IPR036704">
    <property type="entry name" value="RraA/RraA-like_sf"/>
</dbReference>
<feature type="binding site" evidence="13">
    <location>
        <position position="105"/>
    </location>
    <ligand>
        <name>substrate</name>
    </ligand>
</feature>
<dbReference type="EC" id="4.1.1.112" evidence="6"/>
<keyword evidence="13" id="KW-0479">Metal-binding</keyword>
<dbReference type="GO" id="GO:0008948">
    <property type="term" value="F:oxaloacetate decarboxylase activity"/>
    <property type="evidence" value="ECO:0007669"/>
    <property type="project" value="UniProtKB-EC"/>
</dbReference>
<comment type="similarity">
    <text evidence="3">Belongs to the class II aldolase/RraA-like family.</text>
</comment>
<dbReference type="GO" id="GO:0046872">
    <property type="term" value="F:metal ion binding"/>
    <property type="evidence" value="ECO:0007669"/>
    <property type="project" value="UniProtKB-KW"/>
</dbReference>
<evidence type="ECO:0000313" key="14">
    <source>
        <dbReference type="EMBL" id="NME27907.1"/>
    </source>
</evidence>